<comment type="subcellular location">
    <subcellularLocation>
        <location evidence="1">Membrane</location>
        <topology evidence="1">Multi-pass membrane protein</topology>
    </subcellularLocation>
</comment>
<keyword evidence="5" id="KW-0067">ATP-binding</keyword>
<dbReference type="Gene3D" id="1.20.1560.10">
    <property type="entry name" value="ABC transporter type 1, transmembrane domain"/>
    <property type="match status" value="1"/>
</dbReference>
<keyword evidence="12" id="KW-1185">Reference proteome</keyword>
<evidence type="ECO:0000256" key="1">
    <source>
        <dbReference type="ARBA" id="ARBA00004141"/>
    </source>
</evidence>
<dbReference type="GO" id="GO:0005524">
    <property type="term" value="F:ATP binding"/>
    <property type="evidence" value="ECO:0007669"/>
    <property type="project" value="UniProtKB-KW"/>
</dbReference>
<dbReference type="InterPro" id="IPR003593">
    <property type="entry name" value="AAA+_ATPase"/>
</dbReference>
<feature type="transmembrane region" description="Helical" evidence="8">
    <location>
        <begin position="102"/>
        <end position="123"/>
    </location>
</feature>
<dbReference type="SMART" id="SM00382">
    <property type="entry name" value="AAA"/>
    <property type="match status" value="2"/>
</dbReference>
<dbReference type="InterPro" id="IPR017871">
    <property type="entry name" value="ABC_transporter-like_CS"/>
</dbReference>
<dbReference type="GO" id="GO:0015421">
    <property type="term" value="F:ABC-type oligopeptide transporter activity"/>
    <property type="evidence" value="ECO:0007669"/>
    <property type="project" value="TreeGrafter"/>
</dbReference>
<keyword evidence="4" id="KW-0547">Nucleotide-binding</keyword>
<dbReference type="GO" id="GO:0005743">
    <property type="term" value="C:mitochondrial inner membrane"/>
    <property type="evidence" value="ECO:0007669"/>
    <property type="project" value="TreeGrafter"/>
</dbReference>
<feature type="transmembrane region" description="Helical" evidence="8">
    <location>
        <begin position="961"/>
        <end position="986"/>
    </location>
</feature>
<dbReference type="Gene3D" id="3.40.50.300">
    <property type="entry name" value="P-loop containing nucleotide triphosphate hydrolases"/>
    <property type="match status" value="2"/>
</dbReference>
<dbReference type="CDD" id="cd03249">
    <property type="entry name" value="ABC_MTABC3_MDL1_MDL2"/>
    <property type="match status" value="1"/>
</dbReference>
<protein>
    <recommendedName>
        <fullName evidence="13">ATP-binding cassette, subfamily B (MDR/TAP), member 1</fullName>
    </recommendedName>
</protein>
<dbReference type="Pfam" id="PF00005">
    <property type="entry name" value="ABC_tran"/>
    <property type="match status" value="2"/>
</dbReference>
<gene>
    <name evidence="11" type="ORF">IAR55_003201</name>
</gene>
<dbReference type="InterPro" id="IPR039421">
    <property type="entry name" value="Type_1_exporter"/>
</dbReference>
<evidence type="ECO:0000256" key="2">
    <source>
        <dbReference type="ARBA" id="ARBA00007577"/>
    </source>
</evidence>
<dbReference type="GO" id="GO:0016887">
    <property type="term" value="F:ATP hydrolysis activity"/>
    <property type="evidence" value="ECO:0007669"/>
    <property type="project" value="InterPro"/>
</dbReference>
<evidence type="ECO:0000256" key="3">
    <source>
        <dbReference type="ARBA" id="ARBA00022692"/>
    </source>
</evidence>
<dbReference type="Proteomes" id="UP001388673">
    <property type="component" value="Unassembled WGS sequence"/>
</dbReference>
<comment type="caution">
    <text evidence="11">The sequence shown here is derived from an EMBL/GenBank/DDBJ whole genome shotgun (WGS) entry which is preliminary data.</text>
</comment>
<evidence type="ECO:0000259" key="10">
    <source>
        <dbReference type="PROSITE" id="PS50929"/>
    </source>
</evidence>
<feature type="transmembrane region" description="Helical" evidence="8">
    <location>
        <begin position="856"/>
        <end position="879"/>
    </location>
</feature>
<dbReference type="SUPFAM" id="SSF90123">
    <property type="entry name" value="ABC transporter transmembrane region"/>
    <property type="match status" value="2"/>
</dbReference>
<evidence type="ECO:0000256" key="5">
    <source>
        <dbReference type="ARBA" id="ARBA00022840"/>
    </source>
</evidence>
<dbReference type="CDD" id="cd18577">
    <property type="entry name" value="ABC_6TM_Pgp_ABCB1_D1_like"/>
    <property type="match status" value="1"/>
</dbReference>
<keyword evidence="6 8" id="KW-1133">Transmembrane helix</keyword>
<dbReference type="SUPFAM" id="SSF52540">
    <property type="entry name" value="P-loop containing nucleoside triphosphate hydrolases"/>
    <property type="match status" value="2"/>
</dbReference>
<sequence length="1306" mass="142624">MESANRVENGTLGAIDTPPLTAHRSTLPNALYILSFAPPLPSLIRDPSGFSGHPFILYGVGTLCATICGVSLPAFDMMFGYWTNGVNSTDRSIVMARGNECGWLMLMIGLVTWLTFAIFQYCFTMAGSKLSNSLREEYLAAIIVQDQAFYDRIGPGEVISRSSKDVSSVRIGLGERLGYLIWSTSLIVTALVSAFARAPRLAGILLCLIPIIFSFFGITGYYFDKVSQASDEIDGRASTLIEQGLSSVRIIQSFSIGSRLLAKLESDMFRTLQSLAIRINAIKGLQMGVVYGFGFIVYSLGFWYGSISITRGLAVGNLVTTIYNYTNLFFAFAAIVPHFVATSSAVQSLGNLRKQIERRPPIDVRDQSGLHLEQITGWQPSVELEGVTFAYPGLPTKKALDNITISIGAGQFTAFVGRSGSGKSTLAALLLRMYDPVTATEITSQDRAILESMSDPNKDESNSAETIVIGSGVVRFAGHDVRNVNITSLRHQIAVVQQNPQLVSGTVFDNVAIGLAGTDLEYRPDIDLADDTPKTQARLDAITQRVEDALRKAQAWDFVSQLPDGVKTVVSGGRTGVLSGGQVQRVAIARALVRRPRCLVLDEATSAVSADTEMEIQMALLREQRDRGMTLIAIAHRLSTVVAADRIIVMSAGHIVQTGTYDELLDPSCPDQTFRSLALPHLFQNESRKVTPQSTISAPVTVVQQPLASKEIHPSGHISEISPRPFPSAKTAFANIKFTFGISVLLGMVGGSTFVVAGWMTGRTIVSVSISDFSIMRPAADRWSLWFLILALAAALVVSTQAFGIEYSGDEIARELRRESFRALIKQEVAFFERKDSGSGTLTAAISQHPANVGNFIGLILSQIISTGSNLIATLIMAFVLNWRLAVMVIPTLAVNTSAGYINFKCHEKFEGGLNRKTDMQSEYISEAVNSLSLISSLSREAEVVREFKAKFIGGTIETRWLITCAWTLGFCQAMLDFFGGLMFWWGARQIARGTAERADVFSVLESVLTAVYISAKIFTYTGDFTRMKKSLEIIDSWITRVPQMGPITSSAPAEYSNDKATQGIEFDRVELRYPSRPQVLALAGISLKMESNKSYAFCGTSGAGKSSVLAILQRFYEATSGRILLDGRDIRHLEVDELRSQMGYVSQEPILYSMSIRWNLTCGSPMPESVTNEQLEDACRQACILDFIQSLPHGFDTEIGMKGGQLSGGQKQRICIARALIRDPQILLLDEATSALDGESEARVQEALENASRGRITVHIAHRLSTIRKADVIFVMELGSIVESGTHEELIAIGGRYRELVDSQL</sequence>
<evidence type="ECO:0000256" key="4">
    <source>
        <dbReference type="ARBA" id="ARBA00022741"/>
    </source>
</evidence>
<feature type="transmembrane region" description="Helical" evidence="8">
    <location>
        <begin position="55"/>
        <end position="82"/>
    </location>
</feature>
<feature type="transmembrane region" description="Helical" evidence="8">
    <location>
        <begin position="202"/>
        <end position="223"/>
    </location>
</feature>
<dbReference type="FunFam" id="3.40.50.300:FF:000913">
    <property type="entry name" value="ABC multidrug transporter SitT"/>
    <property type="match status" value="1"/>
</dbReference>
<dbReference type="GeneID" id="92180459"/>
<feature type="domain" description="ABC transporter" evidence="9">
    <location>
        <begin position="382"/>
        <end position="677"/>
    </location>
</feature>
<dbReference type="PROSITE" id="PS50929">
    <property type="entry name" value="ABC_TM1F"/>
    <property type="match status" value="2"/>
</dbReference>
<proteinExistence type="inferred from homology"/>
<dbReference type="InterPro" id="IPR003439">
    <property type="entry name" value="ABC_transporter-like_ATP-bd"/>
</dbReference>
<feature type="domain" description="ABC transporter" evidence="9">
    <location>
        <begin position="1065"/>
        <end position="1304"/>
    </location>
</feature>
<dbReference type="PROSITE" id="PS50893">
    <property type="entry name" value="ABC_TRANSPORTER_2"/>
    <property type="match status" value="2"/>
</dbReference>
<feature type="transmembrane region" description="Helical" evidence="8">
    <location>
        <begin position="738"/>
        <end position="760"/>
    </location>
</feature>
<dbReference type="InterPro" id="IPR011527">
    <property type="entry name" value="ABC1_TM_dom"/>
</dbReference>
<dbReference type="RefSeq" id="XP_066803810.1">
    <property type="nucleotide sequence ID" value="XM_066946309.1"/>
</dbReference>
<evidence type="ECO:0000313" key="11">
    <source>
        <dbReference type="EMBL" id="KAK8858969.1"/>
    </source>
</evidence>
<feature type="transmembrane region" description="Helical" evidence="8">
    <location>
        <begin position="783"/>
        <end position="805"/>
    </location>
</feature>
<evidence type="ECO:0000313" key="12">
    <source>
        <dbReference type="Proteomes" id="UP001388673"/>
    </source>
</evidence>
<dbReference type="InterPro" id="IPR036640">
    <property type="entry name" value="ABC1_TM_sf"/>
</dbReference>
<evidence type="ECO:0000259" key="9">
    <source>
        <dbReference type="PROSITE" id="PS50893"/>
    </source>
</evidence>
<feature type="transmembrane region" description="Helical" evidence="8">
    <location>
        <begin position="885"/>
        <end position="904"/>
    </location>
</feature>
<feature type="transmembrane region" description="Helical" evidence="8">
    <location>
        <begin position="177"/>
        <end position="196"/>
    </location>
</feature>
<feature type="domain" description="ABC transmembrane type-1" evidence="10">
    <location>
        <begin position="60"/>
        <end position="344"/>
    </location>
</feature>
<evidence type="ECO:0008006" key="13">
    <source>
        <dbReference type="Google" id="ProtNLM"/>
    </source>
</evidence>
<keyword evidence="3 8" id="KW-0812">Transmembrane</keyword>
<dbReference type="PANTHER" id="PTHR43394">
    <property type="entry name" value="ATP-DEPENDENT PERMEASE MDL1, MITOCHONDRIAL"/>
    <property type="match status" value="1"/>
</dbReference>
<comment type="similarity">
    <text evidence="2">Belongs to the ABC transporter superfamily. ABCB family. Multidrug resistance exporter (TC 3.A.1.201) subfamily.</text>
</comment>
<dbReference type="Pfam" id="PF00664">
    <property type="entry name" value="ABC_membrane"/>
    <property type="match status" value="2"/>
</dbReference>
<dbReference type="EMBL" id="JBCAWK010000005">
    <property type="protein sequence ID" value="KAK8858969.1"/>
    <property type="molecule type" value="Genomic_DNA"/>
</dbReference>
<organism evidence="11 12">
    <name type="scientific">Kwoniella newhampshirensis</name>
    <dbReference type="NCBI Taxonomy" id="1651941"/>
    <lineage>
        <taxon>Eukaryota</taxon>
        <taxon>Fungi</taxon>
        <taxon>Dikarya</taxon>
        <taxon>Basidiomycota</taxon>
        <taxon>Agaricomycotina</taxon>
        <taxon>Tremellomycetes</taxon>
        <taxon>Tremellales</taxon>
        <taxon>Cryptococcaceae</taxon>
        <taxon>Kwoniella</taxon>
    </lineage>
</organism>
<dbReference type="PANTHER" id="PTHR43394:SF18">
    <property type="entry name" value="ABC TRANSPORTER B FAMILY MEMBER 11-LIKE"/>
    <property type="match status" value="1"/>
</dbReference>
<feature type="transmembrane region" description="Helical" evidence="8">
    <location>
        <begin position="288"/>
        <end position="309"/>
    </location>
</feature>
<dbReference type="PROSITE" id="PS00211">
    <property type="entry name" value="ABC_TRANSPORTER_1"/>
    <property type="match status" value="1"/>
</dbReference>
<evidence type="ECO:0000256" key="8">
    <source>
        <dbReference type="SAM" id="Phobius"/>
    </source>
</evidence>
<evidence type="ECO:0000256" key="6">
    <source>
        <dbReference type="ARBA" id="ARBA00022989"/>
    </source>
</evidence>
<dbReference type="KEGG" id="kne:92180459"/>
<dbReference type="InterPro" id="IPR027417">
    <property type="entry name" value="P-loop_NTPase"/>
</dbReference>
<keyword evidence="7 8" id="KW-0472">Membrane</keyword>
<reference evidence="11 12" key="1">
    <citation type="journal article" date="2024" name="bioRxiv">
        <title>Comparative genomics of Cryptococcus and Kwoniella reveals pathogenesis evolution and contrasting karyotype dynamics via intercentromeric recombination or chromosome fusion.</title>
        <authorList>
            <person name="Coelho M.A."/>
            <person name="David-Palma M."/>
            <person name="Shea T."/>
            <person name="Bowers K."/>
            <person name="McGinley-Smith S."/>
            <person name="Mohammad A.W."/>
            <person name="Gnirke A."/>
            <person name="Yurkov A.M."/>
            <person name="Nowrousian M."/>
            <person name="Sun S."/>
            <person name="Cuomo C.A."/>
            <person name="Heitman J."/>
        </authorList>
    </citation>
    <scope>NUCLEOTIDE SEQUENCE [LARGE SCALE GENOMIC DNA]</scope>
    <source>
        <strain evidence="11 12">CBS 13917</strain>
    </source>
</reference>
<dbReference type="GO" id="GO:0090374">
    <property type="term" value="P:oligopeptide export from mitochondrion"/>
    <property type="evidence" value="ECO:0007669"/>
    <property type="project" value="TreeGrafter"/>
</dbReference>
<accession>A0AAW0YPP8</accession>
<name>A0AAW0YPP8_9TREE</name>
<evidence type="ECO:0000256" key="7">
    <source>
        <dbReference type="ARBA" id="ARBA00023136"/>
    </source>
</evidence>
<feature type="domain" description="ABC transmembrane type-1" evidence="10">
    <location>
        <begin position="738"/>
        <end position="1027"/>
    </location>
</feature>